<name>A0A0F9H9P8_9ZZZZ</name>
<reference evidence="1" key="1">
    <citation type="journal article" date="2015" name="Nature">
        <title>Complex archaea that bridge the gap between prokaryotes and eukaryotes.</title>
        <authorList>
            <person name="Spang A."/>
            <person name="Saw J.H."/>
            <person name="Jorgensen S.L."/>
            <person name="Zaremba-Niedzwiedzka K."/>
            <person name="Martijn J."/>
            <person name="Lind A.E."/>
            <person name="van Eijk R."/>
            <person name="Schleper C."/>
            <person name="Guy L."/>
            <person name="Ettema T.J."/>
        </authorList>
    </citation>
    <scope>NUCLEOTIDE SEQUENCE</scope>
</reference>
<gene>
    <name evidence="1" type="ORF">LCGC14_2025230</name>
</gene>
<evidence type="ECO:0008006" key="2">
    <source>
        <dbReference type="Google" id="ProtNLM"/>
    </source>
</evidence>
<dbReference type="AlphaFoldDB" id="A0A0F9H9P8"/>
<comment type="caution">
    <text evidence="1">The sequence shown here is derived from an EMBL/GenBank/DDBJ whole genome shotgun (WGS) entry which is preliminary data.</text>
</comment>
<dbReference type="EMBL" id="LAZR01023470">
    <property type="protein sequence ID" value="KKL78400.1"/>
    <property type="molecule type" value="Genomic_DNA"/>
</dbReference>
<proteinExistence type="predicted"/>
<protein>
    <recommendedName>
        <fullName evidence="2">HMA domain-containing protein</fullName>
    </recommendedName>
</protein>
<organism evidence="1">
    <name type="scientific">marine sediment metagenome</name>
    <dbReference type="NCBI Taxonomy" id="412755"/>
    <lineage>
        <taxon>unclassified sequences</taxon>
        <taxon>metagenomes</taxon>
        <taxon>ecological metagenomes</taxon>
    </lineage>
</organism>
<accession>A0A0F9H9P8</accession>
<sequence length="42" mass="4781">MGLQISKAKCPECPKVIEGLSQSAVKYNMQIHIRAKHEEKKK</sequence>
<evidence type="ECO:0000313" key="1">
    <source>
        <dbReference type="EMBL" id="KKL78400.1"/>
    </source>
</evidence>